<keyword evidence="3 7" id="KW-0812">Transmembrane</keyword>
<organism evidence="9 10">
    <name type="scientific">Amorphotheca resinae ATCC 22711</name>
    <dbReference type="NCBI Taxonomy" id="857342"/>
    <lineage>
        <taxon>Eukaryota</taxon>
        <taxon>Fungi</taxon>
        <taxon>Dikarya</taxon>
        <taxon>Ascomycota</taxon>
        <taxon>Pezizomycotina</taxon>
        <taxon>Leotiomycetes</taxon>
        <taxon>Helotiales</taxon>
        <taxon>Amorphothecaceae</taxon>
        <taxon>Amorphotheca</taxon>
    </lineage>
</organism>
<dbReference type="InterPro" id="IPR020846">
    <property type="entry name" value="MFS_dom"/>
</dbReference>
<dbReference type="InParanoid" id="A0A2T3APH6"/>
<dbReference type="FunFam" id="1.20.1250.20:FF:000196">
    <property type="entry name" value="MFS toxin efflux pump (AflT)"/>
    <property type="match status" value="1"/>
</dbReference>
<dbReference type="Proteomes" id="UP000241818">
    <property type="component" value="Unassembled WGS sequence"/>
</dbReference>
<dbReference type="GO" id="GO:0005886">
    <property type="term" value="C:plasma membrane"/>
    <property type="evidence" value="ECO:0007669"/>
    <property type="project" value="TreeGrafter"/>
</dbReference>
<feature type="transmembrane region" description="Helical" evidence="7">
    <location>
        <begin position="411"/>
        <end position="433"/>
    </location>
</feature>
<dbReference type="FunFam" id="1.20.1720.10:FF:000012">
    <property type="entry name" value="MFS toxin efflux pump (AflT)"/>
    <property type="match status" value="1"/>
</dbReference>
<sequence length="549" mass="57839">MSATIAEKSGHVQIPPAPASVAQHDDHNLSELDAEDASEDEDKYQHGLRLAIVLFAVALGVFLVALDMTIVTTAIPRITDDFHSVDQVGWYGSAFFLTLASFQSFWGKLYKFSPVKIVFLACITIFEIGSLICAVSQNSSTLIVGRAIQGWGAAGIISGCYIMISLVAVPSRRAGFTGLIGAVYGMASVIGPLIGGVFTDKASWRWCFYVNLPIGGTSLALILIFLKTSGVPAPAPLREKVLQLDLPGTATVLGSLTCLLLALQWGGTTRGWGSSEVIGTLVGFVLLAAAFAGIQIQSKERAAIVPRIFGKRMIMVCCIYVFFQSGANFLFTYYIPIYFQSIDGTSAAESGIRNLPLIVGSSLFAAISGVSVGIIGYFVPFLVLGSAIFTIGAGLVYTLDIGSSAGKYIGYQIILGVGQGLCIQIPVIAGQAFSQTEDIPTATAMVLFFQMMGGAVFVSAGQSVFDNILLRQIRKLSQTINPSIVLEIGAGSLRDAFSGSELTTVLESYMSGLKAAFAFGTGVAGVAVLVSLWAPFKTIKGKAVITGAA</sequence>
<proteinExistence type="predicted"/>
<dbReference type="Gene3D" id="1.20.1250.20">
    <property type="entry name" value="MFS general substrate transporter like domains"/>
    <property type="match status" value="1"/>
</dbReference>
<name>A0A2T3APH6_AMORE</name>
<feature type="transmembrane region" description="Helical" evidence="7">
    <location>
        <begin position="515"/>
        <end position="536"/>
    </location>
</feature>
<feature type="transmembrane region" description="Helical" evidence="7">
    <location>
        <begin position="88"/>
        <end position="106"/>
    </location>
</feature>
<dbReference type="PANTHER" id="PTHR23501:SF177">
    <property type="entry name" value="MAJOR FACILITATOR SUPERFAMILY (MFS) PROFILE DOMAIN-CONTAINING PROTEIN-RELATED"/>
    <property type="match status" value="1"/>
</dbReference>
<evidence type="ECO:0000256" key="5">
    <source>
        <dbReference type="ARBA" id="ARBA00023136"/>
    </source>
</evidence>
<evidence type="ECO:0000256" key="7">
    <source>
        <dbReference type="SAM" id="Phobius"/>
    </source>
</evidence>
<evidence type="ECO:0000259" key="8">
    <source>
        <dbReference type="PROSITE" id="PS50850"/>
    </source>
</evidence>
<feature type="transmembrane region" description="Helical" evidence="7">
    <location>
        <begin position="118"/>
        <end position="137"/>
    </location>
</feature>
<dbReference type="SUPFAM" id="SSF103473">
    <property type="entry name" value="MFS general substrate transporter"/>
    <property type="match status" value="1"/>
</dbReference>
<feature type="transmembrane region" description="Helical" evidence="7">
    <location>
        <begin position="314"/>
        <end position="335"/>
    </location>
</feature>
<dbReference type="OrthoDB" id="10021397at2759"/>
<protein>
    <recommendedName>
        <fullName evidence="8">Major facilitator superfamily (MFS) profile domain-containing protein</fullName>
    </recommendedName>
</protein>
<dbReference type="EMBL" id="KZ679019">
    <property type="protein sequence ID" value="PSS06907.1"/>
    <property type="molecule type" value="Genomic_DNA"/>
</dbReference>
<evidence type="ECO:0000256" key="3">
    <source>
        <dbReference type="ARBA" id="ARBA00022692"/>
    </source>
</evidence>
<evidence type="ECO:0000256" key="4">
    <source>
        <dbReference type="ARBA" id="ARBA00022989"/>
    </source>
</evidence>
<dbReference type="Pfam" id="PF07690">
    <property type="entry name" value="MFS_1"/>
    <property type="match status" value="1"/>
</dbReference>
<evidence type="ECO:0000256" key="6">
    <source>
        <dbReference type="SAM" id="MobiDB-lite"/>
    </source>
</evidence>
<dbReference type="InterPro" id="IPR036259">
    <property type="entry name" value="MFS_trans_sf"/>
</dbReference>
<dbReference type="GO" id="GO:0022857">
    <property type="term" value="F:transmembrane transporter activity"/>
    <property type="evidence" value="ECO:0007669"/>
    <property type="project" value="InterPro"/>
</dbReference>
<feature type="transmembrane region" description="Helical" evidence="7">
    <location>
        <begin position="50"/>
        <end position="76"/>
    </location>
</feature>
<accession>A0A2T3APH6</accession>
<dbReference type="CDD" id="cd17502">
    <property type="entry name" value="MFS_Azr1_MDR_like"/>
    <property type="match status" value="1"/>
</dbReference>
<feature type="transmembrane region" description="Helical" evidence="7">
    <location>
        <begin position="176"/>
        <end position="197"/>
    </location>
</feature>
<reference evidence="9 10" key="1">
    <citation type="journal article" date="2018" name="New Phytol.">
        <title>Comparative genomics and transcriptomics depict ericoid mycorrhizal fungi as versatile saprotrophs and plant mutualists.</title>
        <authorList>
            <person name="Martino E."/>
            <person name="Morin E."/>
            <person name="Grelet G.A."/>
            <person name="Kuo A."/>
            <person name="Kohler A."/>
            <person name="Daghino S."/>
            <person name="Barry K.W."/>
            <person name="Cichocki N."/>
            <person name="Clum A."/>
            <person name="Dockter R.B."/>
            <person name="Hainaut M."/>
            <person name="Kuo R.C."/>
            <person name="LaButti K."/>
            <person name="Lindahl B.D."/>
            <person name="Lindquist E.A."/>
            <person name="Lipzen A."/>
            <person name="Khouja H.R."/>
            <person name="Magnuson J."/>
            <person name="Murat C."/>
            <person name="Ohm R.A."/>
            <person name="Singer S.W."/>
            <person name="Spatafora J.W."/>
            <person name="Wang M."/>
            <person name="Veneault-Fourrey C."/>
            <person name="Henrissat B."/>
            <person name="Grigoriev I.V."/>
            <person name="Martin F.M."/>
            <person name="Perotto S."/>
        </authorList>
    </citation>
    <scope>NUCLEOTIDE SEQUENCE [LARGE SCALE GENOMIC DNA]</scope>
    <source>
        <strain evidence="9 10">ATCC 22711</strain>
    </source>
</reference>
<keyword evidence="4 7" id="KW-1133">Transmembrane helix</keyword>
<dbReference type="AlphaFoldDB" id="A0A2T3APH6"/>
<dbReference type="RefSeq" id="XP_024716563.1">
    <property type="nucleotide sequence ID" value="XM_024864826.1"/>
</dbReference>
<evidence type="ECO:0000256" key="1">
    <source>
        <dbReference type="ARBA" id="ARBA00004141"/>
    </source>
</evidence>
<evidence type="ECO:0000256" key="2">
    <source>
        <dbReference type="ARBA" id="ARBA00022448"/>
    </source>
</evidence>
<evidence type="ECO:0000313" key="9">
    <source>
        <dbReference type="EMBL" id="PSS06907.1"/>
    </source>
</evidence>
<feature type="transmembrane region" description="Helical" evidence="7">
    <location>
        <begin position="445"/>
        <end position="465"/>
    </location>
</feature>
<feature type="transmembrane region" description="Helical" evidence="7">
    <location>
        <begin position="203"/>
        <end position="226"/>
    </location>
</feature>
<evidence type="ECO:0000313" key="10">
    <source>
        <dbReference type="Proteomes" id="UP000241818"/>
    </source>
</evidence>
<keyword evidence="10" id="KW-1185">Reference proteome</keyword>
<feature type="transmembrane region" description="Helical" evidence="7">
    <location>
        <begin position="355"/>
        <end position="374"/>
    </location>
</feature>
<feature type="transmembrane region" description="Helical" evidence="7">
    <location>
        <begin position="381"/>
        <end position="399"/>
    </location>
</feature>
<feature type="domain" description="Major facilitator superfamily (MFS) profile" evidence="8">
    <location>
        <begin position="53"/>
        <end position="539"/>
    </location>
</feature>
<dbReference type="FunCoup" id="A0A2T3APH6">
    <property type="interactions" value="66"/>
</dbReference>
<feature type="transmembrane region" description="Helical" evidence="7">
    <location>
        <begin position="246"/>
        <end position="265"/>
    </location>
</feature>
<feature type="transmembrane region" description="Helical" evidence="7">
    <location>
        <begin position="277"/>
        <end position="294"/>
    </location>
</feature>
<feature type="transmembrane region" description="Helical" evidence="7">
    <location>
        <begin position="149"/>
        <end position="169"/>
    </location>
</feature>
<keyword evidence="2" id="KW-0813">Transport</keyword>
<comment type="subcellular location">
    <subcellularLocation>
        <location evidence="1">Membrane</location>
        <topology evidence="1">Multi-pass membrane protein</topology>
    </subcellularLocation>
</comment>
<dbReference type="PANTHER" id="PTHR23501">
    <property type="entry name" value="MAJOR FACILITATOR SUPERFAMILY"/>
    <property type="match status" value="1"/>
</dbReference>
<dbReference type="GeneID" id="36572907"/>
<dbReference type="PROSITE" id="PS50850">
    <property type="entry name" value="MFS"/>
    <property type="match status" value="1"/>
</dbReference>
<keyword evidence="5 7" id="KW-0472">Membrane</keyword>
<dbReference type="InterPro" id="IPR011701">
    <property type="entry name" value="MFS"/>
</dbReference>
<feature type="region of interest" description="Disordered" evidence="6">
    <location>
        <begin position="1"/>
        <end position="25"/>
    </location>
</feature>
<gene>
    <name evidence="9" type="ORF">M430DRAFT_23060</name>
</gene>